<dbReference type="EMBL" id="FOHV01000008">
    <property type="protein sequence ID" value="SET06277.1"/>
    <property type="molecule type" value="Genomic_DNA"/>
</dbReference>
<evidence type="ECO:0000313" key="1">
    <source>
        <dbReference type="EMBL" id="SET06277.1"/>
    </source>
</evidence>
<gene>
    <name evidence="1" type="ORF">SAMN02583745_01256</name>
</gene>
<protein>
    <submittedName>
        <fullName evidence="1">Uncharacterized protein</fullName>
    </submittedName>
</protein>
<reference evidence="2" key="1">
    <citation type="submission" date="2016-10" db="EMBL/GenBank/DDBJ databases">
        <authorList>
            <person name="Varghese N."/>
            <person name="Submissions S."/>
        </authorList>
    </citation>
    <scope>NUCLEOTIDE SEQUENCE [LARGE SCALE GENOMIC DNA]</scope>
    <source>
        <strain evidence="2">DSM 18579</strain>
    </source>
</reference>
<dbReference type="RefSeq" id="WP_093318697.1">
    <property type="nucleotide sequence ID" value="NZ_FOHV01000008.1"/>
</dbReference>
<keyword evidence="2" id="KW-1185">Reference proteome</keyword>
<evidence type="ECO:0000313" key="2">
    <source>
        <dbReference type="Proteomes" id="UP000242642"/>
    </source>
</evidence>
<sequence>MKYNKLLNEVNEKEILKIAPIHYVELFKYLINKDITHVNNPSMSKMEIDEFLTSFEVTNESKKGFDAEILFEIFFSITHKKSLSRLFSRAIVEIPKTLNKVLCFRSTVEMFHFHQQVRCLKIIIDKIPDIDNTQSSLKDHLCLYIKQASIYASPPPEHYFWAAVLKSDQNLLNEWLSIITAHLHKPDGLNRPIINLLLACENHIGHQIIKTILNDNKNNKVLLNNFIAGLGACDKKGALFYFDICQSLRLFEVPKYQTAILANFGMSAKNTGEAIKILEIIHKNLLTQNACDDFLVKARFLEDYELYGLLICLGMKDLDLLCEEICSSVNIFDTEQIEIMMIYLFNTGMFILFNKVCRSVLVQLIANQDLNLKQIKLFALMNNLKLADPYMLNILEEEGDLFWQVSEYIKKMEEYLSIANIDTDFTNTWDFFELTYTLENRYGLLLALSDESPEKLKYLLNQYSHLCKGVKNKLIHSRFKPCSLYSYTSEVDETKTISGGEINFSLLLNCLNDKDIGIAIKAVNLLRRCSDELPITIIETLFMQFKRNNKALNPSLLALFKCLSIKQICNLILRHSKTKHLLLQASMVEILCLHQSAQKESLLIECYDVVISMNKLSDVDRNRLEKWYVNLNVL</sequence>
<proteinExistence type="predicted"/>
<name>A0A1I0BI92_9GAMM</name>
<accession>A0A1I0BI92</accession>
<dbReference type="STRING" id="1123402.SAMN02583745_01256"/>
<organism evidence="1 2">
    <name type="scientific">Thorsellia anophelis DSM 18579</name>
    <dbReference type="NCBI Taxonomy" id="1123402"/>
    <lineage>
        <taxon>Bacteria</taxon>
        <taxon>Pseudomonadati</taxon>
        <taxon>Pseudomonadota</taxon>
        <taxon>Gammaproteobacteria</taxon>
        <taxon>Enterobacterales</taxon>
        <taxon>Thorselliaceae</taxon>
        <taxon>Thorsellia</taxon>
    </lineage>
</organism>
<dbReference type="AlphaFoldDB" id="A0A1I0BI92"/>
<dbReference type="Proteomes" id="UP000242642">
    <property type="component" value="Unassembled WGS sequence"/>
</dbReference>